<dbReference type="EMBL" id="CP032509">
    <property type="protein sequence ID" value="AZN72512.1"/>
    <property type="molecule type" value="Genomic_DNA"/>
</dbReference>
<dbReference type="InterPro" id="IPR015422">
    <property type="entry name" value="PyrdxlP-dep_Trfase_small"/>
</dbReference>
<reference evidence="4 5" key="1">
    <citation type="submission" date="2018-09" db="EMBL/GenBank/DDBJ databases">
        <title>Marinorhizobium profundi gen. nov., sp. nov., isolated from a deep-sea sediment sample from the New Britain Trench and proposal of Marinorhizobiaceae fam. nov. in the order Rhizobiales of the class Alphaproteobacteria.</title>
        <authorList>
            <person name="Cao J."/>
        </authorList>
    </citation>
    <scope>NUCLEOTIDE SEQUENCE [LARGE SCALE GENOMIC DNA]</scope>
    <source>
        <strain evidence="4 5">WS11</strain>
    </source>
</reference>
<dbReference type="Gene3D" id="3.40.640.10">
    <property type="entry name" value="Type I PLP-dependent aspartate aminotransferase-like (Major domain)"/>
    <property type="match status" value="1"/>
</dbReference>
<dbReference type="InterPro" id="IPR000653">
    <property type="entry name" value="DegT/StrS_aminotransferase"/>
</dbReference>
<dbReference type="AlphaFoldDB" id="A0A3Q8XQB5"/>
<evidence type="ECO:0000313" key="4">
    <source>
        <dbReference type="EMBL" id="AZN72512.1"/>
    </source>
</evidence>
<comment type="similarity">
    <text evidence="3">Belongs to the DegT/DnrJ/EryC1 family.</text>
</comment>
<dbReference type="SUPFAM" id="SSF53383">
    <property type="entry name" value="PLP-dependent transferases"/>
    <property type="match status" value="1"/>
</dbReference>
<proteinExistence type="inferred from homology"/>
<keyword evidence="2 3" id="KW-0663">Pyridoxal phosphate</keyword>
<keyword evidence="4" id="KW-0808">Transferase</keyword>
<dbReference type="Proteomes" id="UP000268192">
    <property type="component" value="Chromosome"/>
</dbReference>
<evidence type="ECO:0000256" key="2">
    <source>
        <dbReference type="PIRSR" id="PIRSR000390-2"/>
    </source>
</evidence>
<dbReference type="InterPro" id="IPR015421">
    <property type="entry name" value="PyrdxlP-dep_Trfase_major"/>
</dbReference>
<dbReference type="CDD" id="cd00616">
    <property type="entry name" value="AHBA_syn"/>
    <property type="match status" value="1"/>
</dbReference>
<accession>A0A3Q8XQB5</accession>
<dbReference type="Gene3D" id="3.90.1150.10">
    <property type="entry name" value="Aspartate Aminotransferase, domain 1"/>
    <property type="match status" value="1"/>
</dbReference>
<evidence type="ECO:0000256" key="1">
    <source>
        <dbReference type="PIRSR" id="PIRSR000390-1"/>
    </source>
</evidence>
<dbReference type="KEGG" id="abaw:D5400_15650"/>
<dbReference type="Pfam" id="PF01041">
    <property type="entry name" value="DegT_DnrJ_EryC1"/>
    <property type="match status" value="1"/>
</dbReference>
<dbReference type="PANTHER" id="PTHR30244">
    <property type="entry name" value="TRANSAMINASE"/>
    <property type="match status" value="1"/>
</dbReference>
<evidence type="ECO:0000256" key="3">
    <source>
        <dbReference type="RuleBase" id="RU004508"/>
    </source>
</evidence>
<feature type="active site" description="Proton acceptor" evidence="1">
    <location>
        <position position="195"/>
    </location>
</feature>
<dbReference type="GO" id="GO:0000271">
    <property type="term" value="P:polysaccharide biosynthetic process"/>
    <property type="evidence" value="ECO:0007669"/>
    <property type="project" value="TreeGrafter"/>
</dbReference>
<feature type="modified residue" description="N6-(pyridoxal phosphate)lysine" evidence="2">
    <location>
        <position position="195"/>
    </location>
</feature>
<name>A0A3Q8XQB5_9HYPH</name>
<dbReference type="PANTHER" id="PTHR30244:SF42">
    <property type="entry name" value="UDP-2-ACETAMIDO-2-DEOXY-3-OXO-D-GLUCURONATE AMINOTRANSFERASE"/>
    <property type="match status" value="1"/>
</dbReference>
<protein>
    <submittedName>
        <fullName evidence="4">DegT/DnrJ/EryC1/StrS family aminotransferase</fullName>
    </submittedName>
</protein>
<keyword evidence="5" id="KW-1185">Reference proteome</keyword>
<dbReference type="OrthoDB" id="9768668at2"/>
<gene>
    <name evidence="4" type="ORF">D5400_15650</name>
</gene>
<dbReference type="RefSeq" id="WP_126010839.1">
    <property type="nucleotide sequence ID" value="NZ_CP032509.1"/>
</dbReference>
<organism evidence="4 5">
    <name type="scientific">Georhizobium profundi</name>
    <dbReference type="NCBI Taxonomy" id="2341112"/>
    <lineage>
        <taxon>Bacteria</taxon>
        <taxon>Pseudomonadati</taxon>
        <taxon>Pseudomonadota</taxon>
        <taxon>Alphaproteobacteria</taxon>
        <taxon>Hyphomicrobiales</taxon>
        <taxon>Rhizobiaceae</taxon>
        <taxon>Georhizobium</taxon>
    </lineage>
</organism>
<dbReference type="PIRSF" id="PIRSF000390">
    <property type="entry name" value="PLP_StrS"/>
    <property type="match status" value="1"/>
</dbReference>
<evidence type="ECO:0000313" key="5">
    <source>
        <dbReference type="Proteomes" id="UP000268192"/>
    </source>
</evidence>
<dbReference type="InterPro" id="IPR015424">
    <property type="entry name" value="PyrdxlP-dep_Trfase"/>
</dbReference>
<dbReference type="GO" id="GO:0008483">
    <property type="term" value="F:transaminase activity"/>
    <property type="evidence" value="ECO:0007669"/>
    <property type="project" value="UniProtKB-KW"/>
</dbReference>
<sequence length="386" mass="41645">MSEQPIPFIDLAAQQAVIRPKIDAAIARVLDHGQYIMGPEVAELEKQLAEFCGATHAIACSNGTDALALGLMAKDVRPGDAIFCPSFTFAATGEVVAWLGATPYFVDILEDTYNMDPESLSQAILDAKAAGHRPVGIIPVDLFGQAADYDRIEPIAEENALWIMCDTAQGFGATYKGRVTGSIGHIATTSFFPAKPLGGYGDGGAIFVGDDELAKIIRSLVNHGYGSERYDNVRIGMNGRLDSIQAAILIEKLALFPSEIEARDRVAKRYSDGLSDVVVTPIVMEDTRSTWAQYTIRAPGRDRSSILDALKAKGIPTAIYYPKPMHVQTAYQHYPKAGGALPVCDRLAAEVFSLPMHAYLDEATQDRIIDAVRTVVPTIVKSAAAR</sequence>
<dbReference type="GO" id="GO:0030170">
    <property type="term" value="F:pyridoxal phosphate binding"/>
    <property type="evidence" value="ECO:0007669"/>
    <property type="project" value="TreeGrafter"/>
</dbReference>
<keyword evidence="4" id="KW-0032">Aminotransferase</keyword>